<sequence>MGLFVVSYDLIKRKEYQPLWDEMKRLGGHKPVESVYLLNLNLDSASAVRDHFKTFIDEDDLLIVAKFVGKPSFLKAKSGTNAWIDKNC</sequence>
<organism evidence="3 4">
    <name type="scientific">Luteimonas fraxinea</name>
    <dbReference type="NCBI Taxonomy" id="2901869"/>
    <lineage>
        <taxon>Bacteria</taxon>
        <taxon>Pseudomonadati</taxon>
        <taxon>Pseudomonadota</taxon>
        <taxon>Gammaproteobacteria</taxon>
        <taxon>Lysobacterales</taxon>
        <taxon>Lysobacteraceae</taxon>
        <taxon>Luteimonas</taxon>
    </lineage>
</organism>
<dbReference type="InterPro" id="IPR019199">
    <property type="entry name" value="Virulence_VapD/CRISPR_Cas2"/>
</dbReference>
<dbReference type="Proteomes" id="UP001430360">
    <property type="component" value="Unassembled WGS sequence"/>
</dbReference>
<protein>
    <submittedName>
        <fullName evidence="3">Uncharacterized protein</fullName>
    </submittedName>
</protein>
<dbReference type="RefSeq" id="WP_232134675.1">
    <property type="nucleotide sequence ID" value="NZ_JAJQKU010000001.1"/>
</dbReference>
<dbReference type="EMBL" id="JAJQKU010000001">
    <property type="protein sequence ID" value="MCD9096203.1"/>
    <property type="molecule type" value="Genomic_DNA"/>
</dbReference>
<evidence type="ECO:0000256" key="1">
    <source>
        <dbReference type="ARBA" id="ARBA00022722"/>
    </source>
</evidence>
<evidence type="ECO:0000256" key="2">
    <source>
        <dbReference type="ARBA" id="ARBA00022801"/>
    </source>
</evidence>
<proteinExistence type="predicted"/>
<evidence type="ECO:0000313" key="4">
    <source>
        <dbReference type="Proteomes" id="UP001430360"/>
    </source>
</evidence>
<reference evidence="3" key="2">
    <citation type="journal article" date="2022" name="Syst. Appl. Microbiol.">
        <title>Physiological and genomic characterisation of Luteimonas fraxinea sp. nov., a bacterial species associated with trees tolerant to ash dieback.</title>
        <authorList>
            <person name="Ulrich K."/>
            <person name="Becker R."/>
            <person name="Behrendt U."/>
            <person name="Kube M."/>
            <person name="Schneck V."/>
            <person name="Ulrich A."/>
        </authorList>
    </citation>
    <scope>NUCLEOTIDE SEQUENCE</scope>
    <source>
        <strain evidence="3">A1P009</strain>
    </source>
</reference>
<accession>A0ABS8U9M8</accession>
<gene>
    <name evidence="3" type="ORF">LTT95_04540</name>
</gene>
<reference evidence="3" key="1">
    <citation type="submission" date="2021-12" db="EMBL/GenBank/DDBJ databases">
        <authorList>
            <person name="Ulrich A."/>
        </authorList>
    </citation>
    <scope>NUCLEOTIDE SEQUENCE</scope>
    <source>
        <strain evidence="3">A1P009</strain>
    </source>
</reference>
<name>A0ABS8U9M8_9GAMM</name>
<keyword evidence="2" id="KW-0378">Hydrolase</keyword>
<comment type="caution">
    <text evidence="3">The sequence shown here is derived from an EMBL/GenBank/DDBJ whole genome shotgun (WGS) entry which is preliminary data.</text>
</comment>
<dbReference type="Pfam" id="PF09827">
    <property type="entry name" value="CRISPR_Cas2"/>
    <property type="match status" value="1"/>
</dbReference>
<keyword evidence="1" id="KW-0540">Nuclease</keyword>
<evidence type="ECO:0000313" key="3">
    <source>
        <dbReference type="EMBL" id="MCD9096203.1"/>
    </source>
</evidence>
<keyword evidence="4" id="KW-1185">Reference proteome</keyword>